<dbReference type="SUPFAM" id="SSF81343">
    <property type="entry name" value="Fumarate reductase respiratory complex transmembrane subunits"/>
    <property type="match status" value="1"/>
</dbReference>
<name>A0A9W8HGC9_9FUNG</name>
<dbReference type="Gene3D" id="1.20.1300.10">
    <property type="entry name" value="Fumarate reductase/succinate dehydrogenase, transmembrane subunit"/>
    <property type="match status" value="1"/>
</dbReference>
<comment type="caution">
    <text evidence="9">The sequence shown here is derived from an EMBL/GenBank/DDBJ whole genome shotgun (WGS) entry which is preliminary data.</text>
</comment>
<evidence type="ECO:0000256" key="6">
    <source>
        <dbReference type="ARBA" id="ARBA00023004"/>
    </source>
</evidence>
<dbReference type="GO" id="GO:0006099">
    <property type="term" value="P:tricarboxylic acid cycle"/>
    <property type="evidence" value="ECO:0007669"/>
    <property type="project" value="InterPro"/>
</dbReference>
<dbReference type="GO" id="GO:0005739">
    <property type="term" value="C:mitochondrion"/>
    <property type="evidence" value="ECO:0007669"/>
    <property type="project" value="GOC"/>
</dbReference>
<reference evidence="9" key="1">
    <citation type="submission" date="2022-07" db="EMBL/GenBank/DDBJ databases">
        <title>Phylogenomic reconstructions and comparative analyses of Kickxellomycotina fungi.</title>
        <authorList>
            <person name="Reynolds N.K."/>
            <person name="Stajich J.E."/>
            <person name="Barry K."/>
            <person name="Grigoriev I.V."/>
            <person name="Crous P."/>
            <person name="Smith M.E."/>
        </authorList>
    </citation>
    <scope>NUCLEOTIDE SEQUENCE</scope>
    <source>
        <strain evidence="9">BCRC 34489</strain>
    </source>
</reference>
<dbReference type="GO" id="GO:0016020">
    <property type="term" value="C:membrane"/>
    <property type="evidence" value="ECO:0007669"/>
    <property type="project" value="UniProtKB-SubCell"/>
</dbReference>
<evidence type="ECO:0000313" key="9">
    <source>
        <dbReference type="EMBL" id="KAJ2782895.1"/>
    </source>
</evidence>
<evidence type="ECO:0000256" key="5">
    <source>
        <dbReference type="ARBA" id="ARBA00022989"/>
    </source>
</evidence>
<dbReference type="InterPro" id="IPR018495">
    <property type="entry name" value="Succ_DH_cyt_bsu_CS"/>
</dbReference>
<dbReference type="CDD" id="cd03499">
    <property type="entry name" value="SQR_TypeC_SdhC"/>
    <property type="match status" value="1"/>
</dbReference>
<keyword evidence="6" id="KW-0408">Iron</keyword>
<dbReference type="PANTHER" id="PTHR10978">
    <property type="entry name" value="SUCCINATE DEHYDROGENASE CYTOCHROME B560 SUBUNIT"/>
    <property type="match status" value="1"/>
</dbReference>
<evidence type="ECO:0000256" key="8">
    <source>
        <dbReference type="SAM" id="Phobius"/>
    </source>
</evidence>
<accession>A0A9W8HGC9</accession>
<keyword evidence="10" id="KW-1185">Reference proteome</keyword>
<feature type="transmembrane region" description="Helical" evidence="8">
    <location>
        <begin position="80"/>
        <end position="99"/>
    </location>
</feature>
<dbReference type="Pfam" id="PF01127">
    <property type="entry name" value="Sdh_cyt"/>
    <property type="match status" value="1"/>
</dbReference>
<dbReference type="PROSITE" id="PS01001">
    <property type="entry name" value="SDH_CYT_2"/>
    <property type="match status" value="1"/>
</dbReference>
<dbReference type="GO" id="GO:0046872">
    <property type="term" value="F:metal ion binding"/>
    <property type="evidence" value="ECO:0007669"/>
    <property type="project" value="UniProtKB-KW"/>
</dbReference>
<dbReference type="GO" id="GO:0009055">
    <property type="term" value="F:electron transfer activity"/>
    <property type="evidence" value="ECO:0007669"/>
    <property type="project" value="InterPro"/>
</dbReference>
<evidence type="ECO:0000256" key="3">
    <source>
        <dbReference type="ARBA" id="ARBA00022692"/>
    </source>
</evidence>
<keyword evidence="2" id="KW-0349">Heme</keyword>
<dbReference type="GO" id="GO:0006121">
    <property type="term" value="P:mitochondrial electron transport, succinate to ubiquinone"/>
    <property type="evidence" value="ECO:0007669"/>
    <property type="project" value="TreeGrafter"/>
</dbReference>
<evidence type="ECO:0000256" key="4">
    <source>
        <dbReference type="ARBA" id="ARBA00022723"/>
    </source>
</evidence>
<evidence type="ECO:0000256" key="1">
    <source>
        <dbReference type="ARBA" id="ARBA00004141"/>
    </source>
</evidence>
<dbReference type="PROSITE" id="PS01000">
    <property type="entry name" value="SDH_CYT_1"/>
    <property type="match status" value="1"/>
</dbReference>
<gene>
    <name evidence="9" type="primary">SDH3</name>
    <name evidence="9" type="ORF">GGI15_002772</name>
</gene>
<dbReference type="OrthoDB" id="588261at2759"/>
<proteinExistence type="predicted"/>
<dbReference type="InterPro" id="IPR034804">
    <property type="entry name" value="SQR/QFR_C/D"/>
</dbReference>
<dbReference type="InterPro" id="IPR000701">
    <property type="entry name" value="SuccDH_FuR_B_TM-su"/>
</dbReference>
<keyword evidence="7 8" id="KW-0472">Membrane</keyword>
<protein>
    <submittedName>
        <fullName evidence="9">Cytochrome b subunit of succinate dehydrogenase, Sdh3p</fullName>
    </submittedName>
</protein>
<dbReference type="AlphaFoldDB" id="A0A9W8HGC9"/>
<feature type="transmembrane region" description="Helical" evidence="8">
    <location>
        <begin position="155"/>
        <end position="175"/>
    </location>
</feature>
<organism evidence="9 10">
    <name type="scientific">Coemansia interrupta</name>
    <dbReference type="NCBI Taxonomy" id="1126814"/>
    <lineage>
        <taxon>Eukaryota</taxon>
        <taxon>Fungi</taxon>
        <taxon>Fungi incertae sedis</taxon>
        <taxon>Zoopagomycota</taxon>
        <taxon>Kickxellomycotina</taxon>
        <taxon>Kickxellomycetes</taxon>
        <taxon>Kickxellales</taxon>
        <taxon>Kickxellaceae</taxon>
        <taxon>Coemansia</taxon>
    </lineage>
</organism>
<dbReference type="NCBIfam" id="TIGR02970">
    <property type="entry name" value="succ_dehyd_cytB"/>
    <property type="match status" value="1"/>
</dbReference>
<evidence type="ECO:0000313" key="10">
    <source>
        <dbReference type="Proteomes" id="UP001140172"/>
    </source>
</evidence>
<comment type="subcellular location">
    <subcellularLocation>
        <location evidence="1">Membrane</location>
        <topology evidence="1">Multi-pass membrane protein</topology>
    </subcellularLocation>
</comment>
<sequence length="176" mass="18519">MYSAVTRSGILNAARTPLHRAIAGQSARAFIATPARRTTEEPQSVVAERALKNRPISPHLSIYKPQMTWVLSGLHRNTGVLVAGAAYLYTAAFGLAPMFGLDLSSVAVASTLAAAPTPLLLAVKALVSGSLSFHCVNGVRHLVWDTGKGLNNKGVINSGYVVIGATALLTGYLTFF</sequence>
<keyword evidence="3 8" id="KW-0812">Transmembrane</keyword>
<dbReference type="Proteomes" id="UP001140172">
    <property type="component" value="Unassembled WGS sequence"/>
</dbReference>
<keyword evidence="4" id="KW-0479">Metal-binding</keyword>
<feature type="transmembrane region" description="Helical" evidence="8">
    <location>
        <begin position="119"/>
        <end position="143"/>
    </location>
</feature>
<dbReference type="PANTHER" id="PTHR10978:SF5">
    <property type="entry name" value="SUCCINATE DEHYDROGENASE CYTOCHROME B560 SUBUNIT, MITOCHONDRIAL"/>
    <property type="match status" value="1"/>
</dbReference>
<dbReference type="InterPro" id="IPR014314">
    <property type="entry name" value="Succ_DH_cytb556"/>
</dbReference>
<evidence type="ECO:0000256" key="7">
    <source>
        <dbReference type="ARBA" id="ARBA00023136"/>
    </source>
</evidence>
<dbReference type="EMBL" id="JANBUM010000161">
    <property type="protein sequence ID" value="KAJ2782895.1"/>
    <property type="molecule type" value="Genomic_DNA"/>
</dbReference>
<keyword evidence="5 8" id="KW-1133">Transmembrane helix</keyword>
<evidence type="ECO:0000256" key="2">
    <source>
        <dbReference type="ARBA" id="ARBA00022617"/>
    </source>
</evidence>